<dbReference type="AlphaFoldDB" id="A0A0X3BKN6"/>
<protein>
    <submittedName>
        <fullName evidence="2">Uncharacterized protein</fullName>
    </submittedName>
</protein>
<dbReference type="PROSITE" id="PS51257">
    <property type="entry name" value="PROKAR_LIPOPROTEIN"/>
    <property type="match status" value="1"/>
</dbReference>
<name>A0A0X3BKN6_9EURY</name>
<dbReference type="Proteomes" id="UP000069850">
    <property type="component" value="Chromosome 1"/>
</dbReference>
<dbReference type="GeneID" id="27137343"/>
<evidence type="ECO:0000313" key="2">
    <source>
        <dbReference type="EMBL" id="CVK32692.1"/>
    </source>
</evidence>
<accession>A0A0X3BKN6</accession>
<reference evidence="2 3" key="1">
    <citation type="submission" date="2016-01" db="EMBL/GenBank/DDBJ databases">
        <authorList>
            <person name="Manzoor S."/>
        </authorList>
    </citation>
    <scope>NUCLEOTIDE SEQUENCE [LARGE SCALE GENOMIC DNA]</scope>
    <source>
        <strain evidence="2">Methanoculleus sp MAB1</strain>
    </source>
</reference>
<organism evidence="2 3">
    <name type="scientific">Methanoculleus bourgensis</name>
    <dbReference type="NCBI Taxonomy" id="83986"/>
    <lineage>
        <taxon>Archaea</taxon>
        <taxon>Methanobacteriati</taxon>
        <taxon>Methanobacteriota</taxon>
        <taxon>Stenosarchaea group</taxon>
        <taxon>Methanomicrobia</taxon>
        <taxon>Methanomicrobiales</taxon>
        <taxon>Methanomicrobiaceae</taxon>
        <taxon>Methanoculleus</taxon>
    </lineage>
</organism>
<dbReference type="RefSeq" id="WP_238320537.1">
    <property type="nucleotide sequence ID" value="NZ_JAHAVR010000005.1"/>
</dbReference>
<dbReference type="EMBL" id="LT158599">
    <property type="protein sequence ID" value="CVK32692.1"/>
    <property type="molecule type" value="Genomic_DNA"/>
</dbReference>
<dbReference type="KEGG" id="mema:MMAB1_1479"/>
<evidence type="ECO:0000313" key="3">
    <source>
        <dbReference type="Proteomes" id="UP000069850"/>
    </source>
</evidence>
<proteinExistence type="predicted"/>
<evidence type="ECO:0000256" key="1">
    <source>
        <dbReference type="SAM" id="MobiDB-lite"/>
    </source>
</evidence>
<sequence length="210" mass="23018">MTRVYKPFSVAVVLVLILASAGCAELPPGGGFEWSGGASPPEETPAGDDPDPGYLTPVTPYPTATSDMARPTLIRPPETTPTPDTYVTIYNQTIQYPQATKAFSFDLTTPPLIIEFGVEPKMITRTKHAKSDYGKREYKDYKQTFPSENAWFVVTVRDRESGMIVAEEGFGKLYSTDTQKKVFVGRSGNYQIQLAGNDARVHVLMRAGGV</sequence>
<gene>
    <name evidence="2" type="ORF">MMAB1_1479</name>
</gene>
<feature type="region of interest" description="Disordered" evidence="1">
    <location>
        <begin position="32"/>
        <end position="81"/>
    </location>
</feature>